<proteinExistence type="predicted"/>
<evidence type="ECO:0000313" key="3">
    <source>
        <dbReference type="Proteomes" id="UP000836841"/>
    </source>
</evidence>
<feature type="non-terminal residue" evidence="2">
    <location>
        <position position="468"/>
    </location>
</feature>
<feature type="compositionally biased region" description="Low complexity" evidence="1">
    <location>
        <begin position="64"/>
        <end position="77"/>
    </location>
</feature>
<reference evidence="2 3" key="1">
    <citation type="submission" date="2022-03" db="EMBL/GenBank/DDBJ databases">
        <authorList>
            <person name="Nunn A."/>
            <person name="Chopra R."/>
            <person name="Nunn A."/>
            <person name="Contreras Garrido A."/>
        </authorList>
    </citation>
    <scope>NUCLEOTIDE SEQUENCE [LARGE SCALE GENOMIC DNA]</scope>
</reference>
<sequence length="468" mass="51966">GRRSVQQYHLDYALDAEANVSICYCSSHELSYVFVVLTCHAIPPGAVGSRSSSGPDSPLGAVGSTSSPAMPPSAASSGANNYNRMTLEALLNSPSRELHPHLHPRKLNGVLWFGVDPSVQKFIRTTWQAYYMGPWSSWKFVPQERKDKWWQTFVQNYYWEDHFKTEVYRLWKLHTQTTIYQKICKKKRLNQKPKFISESDWTTLLEFWSTEPARKRSKSAASSRMTEKGVHKHCAGPQNFLKIEYDMMVASGLDEPPPYTDLVHKTHTRSDGTFVDGRSESLVLEVEEAVSEMTADDGSPHSDSQGTSTAATSAIPTRILLNEEFLKRSKTKRGRVYGIGSVQLRDFTPTETVHESHTHTVDIDMRISGLEANSKAVNSNVETLKEDVLAMRGEFKDELATVKNEMVAVLNAFLQKVGTTPLSTTTDDASLPPAAAAAAAASTNPANTTNPSQQQPTLDEMYASLLGD</sequence>
<organism evidence="2 3">
    <name type="scientific">Thlaspi arvense</name>
    <name type="common">Field penny-cress</name>
    <dbReference type="NCBI Taxonomy" id="13288"/>
    <lineage>
        <taxon>Eukaryota</taxon>
        <taxon>Viridiplantae</taxon>
        <taxon>Streptophyta</taxon>
        <taxon>Embryophyta</taxon>
        <taxon>Tracheophyta</taxon>
        <taxon>Spermatophyta</taxon>
        <taxon>Magnoliopsida</taxon>
        <taxon>eudicotyledons</taxon>
        <taxon>Gunneridae</taxon>
        <taxon>Pentapetalae</taxon>
        <taxon>rosids</taxon>
        <taxon>malvids</taxon>
        <taxon>Brassicales</taxon>
        <taxon>Brassicaceae</taxon>
        <taxon>Thlaspideae</taxon>
        <taxon>Thlaspi</taxon>
    </lineage>
</organism>
<protein>
    <recommendedName>
        <fullName evidence="4">Transposase-like protein</fullName>
    </recommendedName>
</protein>
<feature type="region of interest" description="Disordered" evidence="1">
    <location>
        <begin position="438"/>
        <end position="458"/>
    </location>
</feature>
<evidence type="ECO:0000313" key="2">
    <source>
        <dbReference type="EMBL" id="CAH2047788.1"/>
    </source>
</evidence>
<dbReference type="Proteomes" id="UP000836841">
    <property type="component" value="Chromosome 2"/>
</dbReference>
<gene>
    <name evidence="2" type="ORF">TAV2_LOCUS6329</name>
</gene>
<dbReference type="Pfam" id="PF03004">
    <property type="entry name" value="Transposase_24"/>
    <property type="match status" value="1"/>
</dbReference>
<dbReference type="EMBL" id="OU466858">
    <property type="protein sequence ID" value="CAH2047788.1"/>
    <property type="molecule type" value="Genomic_DNA"/>
</dbReference>
<name>A0AAU9RP96_THLAR</name>
<feature type="region of interest" description="Disordered" evidence="1">
    <location>
        <begin position="46"/>
        <end position="77"/>
    </location>
</feature>
<dbReference type="PANTHER" id="PTHR33411:SF34">
    <property type="entry name" value="PROTEIN, PUTATIVE-RELATED"/>
    <property type="match status" value="1"/>
</dbReference>
<evidence type="ECO:0008006" key="4">
    <source>
        <dbReference type="Google" id="ProtNLM"/>
    </source>
</evidence>
<feature type="compositionally biased region" description="Polar residues" evidence="1">
    <location>
        <begin position="301"/>
        <end position="312"/>
    </location>
</feature>
<dbReference type="AlphaFoldDB" id="A0AAU9RP96"/>
<dbReference type="PANTHER" id="PTHR33411">
    <property type="entry name" value="OS08G0392500 PROTEIN"/>
    <property type="match status" value="1"/>
</dbReference>
<keyword evidence="3" id="KW-1185">Reference proteome</keyword>
<dbReference type="InterPro" id="IPR004252">
    <property type="entry name" value="Probable_transposase_24"/>
</dbReference>
<evidence type="ECO:0000256" key="1">
    <source>
        <dbReference type="SAM" id="MobiDB-lite"/>
    </source>
</evidence>
<feature type="region of interest" description="Disordered" evidence="1">
    <location>
        <begin position="293"/>
        <end position="312"/>
    </location>
</feature>
<accession>A0AAU9RP96</accession>